<proteinExistence type="predicted"/>
<organism evidence="3 4">
    <name type="scientific">Mycteria americana</name>
    <name type="common">Wood stork</name>
    <dbReference type="NCBI Taxonomy" id="33587"/>
    <lineage>
        <taxon>Eukaryota</taxon>
        <taxon>Metazoa</taxon>
        <taxon>Chordata</taxon>
        <taxon>Craniata</taxon>
        <taxon>Vertebrata</taxon>
        <taxon>Euteleostomi</taxon>
        <taxon>Archelosauria</taxon>
        <taxon>Archosauria</taxon>
        <taxon>Dinosauria</taxon>
        <taxon>Saurischia</taxon>
        <taxon>Theropoda</taxon>
        <taxon>Coelurosauria</taxon>
        <taxon>Aves</taxon>
        <taxon>Neognathae</taxon>
        <taxon>Neoaves</taxon>
        <taxon>Aequornithes</taxon>
        <taxon>Ciconiiformes</taxon>
        <taxon>Ciconiidae</taxon>
        <taxon>Mycteria</taxon>
    </lineage>
</organism>
<feature type="compositionally biased region" description="Basic and acidic residues" evidence="1">
    <location>
        <begin position="44"/>
        <end position="55"/>
    </location>
</feature>
<feature type="region of interest" description="Disordered" evidence="1">
    <location>
        <begin position="36"/>
        <end position="55"/>
    </location>
</feature>
<dbReference type="InterPro" id="IPR000477">
    <property type="entry name" value="RT_dom"/>
</dbReference>
<feature type="domain" description="Reverse transcriptase" evidence="2">
    <location>
        <begin position="207"/>
        <end position="303"/>
    </location>
</feature>
<accession>A0AAN7NU26</accession>
<protein>
    <recommendedName>
        <fullName evidence="2">Reverse transcriptase domain-containing protein</fullName>
    </recommendedName>
</protein>
<keyword evidence="4" id="KW-1185">Reference proteome</keyword>
<evidence type="ECO:0000313" key="4">
    <source>
        <dbReference type="Proteomes" id="UP001333110"/>
    </source>
</evidence>
<dbReference type="EMBL" id="JAUNZN010000001">
    <property type="protein sequence ID" value="KAK4831434.1"/>
    <property type="molecule type" value="Genomic_DNA"/>
</dbReference>
<comment type="caution">
    <text evidence="3">The sequence shown here is derived from an EMBL/GenBank/DDBJ whole genome shotgun (WGS) entry which is preliminary data.</text>
</comment>
<sequence length="393" mass="44233">MSSMRNKQDELEALGSSQSYGMVGISETCWNESHDWSAGMEGSRPPRRDGQGRQVEELHCRDRLVELKRKKELYDLWKRGQASQEDYRAMVRICREKTRNAKAQLDLKLASVVSDNKKGFFKYINSKRRAKENIGLILVEDGNLTNRDEEKPEAFNAFFASVFSNIDRPWAAWSPDSEDYECGNSDFPFVDTEIVTHLVGEGKVMDVVLLDFRKAFDAVPHSILLEKLSSCGMSGFTVHWLKNRLKGRAQRVVVDGTTSGWRPVTSGVPQGSILGPVLFNVFINDVDAGVACAISKFADDTKLGALVRPRLEFCVQFWAPQFKKDVKVPECIQRRAPELVKGLEGMSCEEQLRALGLSSLENRRLRGNLMALYSFLRRGRGEGGDLTQQQLAG</sequence>
<dbReference type="PANTHER" id="PTHR33332">
    <property type="entry name" value="REVERSE TRANSCRIPTASE DOMAIN-CONTAINING PROTEIN"/>
    <property type="match status" value="1"/>
</dbReference>
<dbReference type="SUPFAM" id="SSF56672">
    <property type="entry name" value="DNA/RNA polymerases"/>
    <property type="match status" value="1"/>
</dbReference>
<reference evidence="3 4" key="1">
    <citation type="journal article" date="2023" name="J. Hered.">
        <title>Chromosome-level genome of the wood stork (Mycteria americana) provides insight into avian chromosome evolution.</title>
        <authorList>
            <person name="Flamio R. Jr."/>
            <person name="Ramstad K.M."/>
        </authorList>
    </citation>
    <scope>NUCLEOTIDE SEQUENCE [LARGE SCALE GENOMIC DNA]</scope>
    <source>
        <strain evidence="3">JAX WOST 10</strain>
    </source>
</reference>
<evidence type="ECO:0000313" key="3">
    <source>
        <dbReference type="EMBL" id="KAK4831434.1"/>
    </source>
</evidence>
<name>A0AAN7NU26_MYCAM</name>
<evidence type="ECO:0000256" key="1">
    <source>
        <dbReference type="SAM" id="MobiDB-lite"/>
    </source>
</evidence>
<evidence type="ECO:0000259" key="2">
    <source>
        <dbReference type="Pfam" id="PF00078"/>
    </source>
</evidence>
<dbReference type="AlphaFoldDB" id="A0AAN7NU26"/>
<dbReference type="Proteomes" id="UP001333110">
    <property type="component" value="Unassembled WGS sequence"/>
</dbReference>
<gene>
    <name evidence="3" type="ORF">QYF61_017565</name>
</gene>
<dbReference type="Pfam" id="PF00078">
    <property type="entry name" value="RVT_1"/>
    <property type="match status" value="1"/>
</dbReference>
<dbReference type="InterPro" id="IPR043502">
    <property type="entry name" value="DNA/RNA_pol_sf"/>
</dbReference>